<feature type="transmembrane region" description="Helical" evidence="1">
    <location>
        <begin position="34"/>
        <end position="53"/>
    </location>
</feature>
<feature type="transmembrane region" description="Helical" evidence="1">
    <location>
        <begin position="193"/>
        <end position="211"/>
    </location>
</feature>
<sequence length="235" mass="26051">MKELLFLLSDLWLMATCWYFGIKMFRTYRNHLLTLEWLVVAVSSTNFLLWALLGGDESSPMYNLAYALDAFSRSFGITLILVIGLLRVTHGYKPPVWVEVGATALAVAGAVLFGPIHSDTLNHDDGQAVALATFYVVANLLTAVFLMYFAWRLAKIGATRLAVLTAAVTALASYVAITYDFFPFSFDDDARTIFYTLALTTWGAQSVIYFYGYRALHDHNVATGTESNRAVGVAR</sequence>
<reference evidence="2 3" key="1">
    <citation type="submission" date="2019-09" db="EMBL/GenBank/DDBJ databases">
        <title>Nocardioides panacisoli sp. nov., isolated from the soil of a ginseng field.</title>
        <authorList>
            <person name="Cho C."/>
        </authorList>
    </citation>
    <scope>NUCLEOTIDE SEQUENCE [LARGE SCALE GENOMIC DNA]</scope>
    <source>
        <strain evidence="2 3">BN140041</strain>
    </source>
</reference>
<dbReference type="EMBL" id="VUJW01000003">
    <property type="protein sequence ID" value="KAA1427849.1"/>
    <property type="molecule type" value="Genomic_DNA"/>
</dbReference>
<name>A0A5B1M732_9ACTN</name>
<comment type="caution">
    <text evidence="2">The sequence shown here is derived from an EMBL/GenBank/DDBJ whole genome shotgun (WGS) entry which is preliminary data.</text>
</comment>
<feature type="transmembrane region" description="Helical" evidence="1">
    <location>
        <begin position="96"/>
        <end position="116"/>
    </location>
</feature>
<feature type="transmembrane region" description="Helical" evidence="1">
    <location>
        <begin position="65"/>
        <end position="89"/>
    </location>
</feature>
<gene>
    <name evidence="2" type="ORF">F0U47_10540</name>
</gene>
<dbReference type="AlphaFoldDB" id="A0A5B1M732"/>
<keyword evidence="3" id="KW-1185">Reference proteome</keyword>
<keyword evidence="1" id="KW-0472">Membrane</keyword>
<protein>
    <submittedName>
        <fullName evidence="2">Transporter</fullName>
    </submittedName>
</protein>
<keyword evidence="1" id="KW-1133">Transmembrane helix</keyword>
<feature type="transmembrane region" description="Helical" evidence="1">
    <location>
        <begin position="128"/>
        <end position="149"/>
    </location>
</feature>
<accession>A0A5B1M732</accession>
<evidence type="ECO:0000313" key="2">
    <source>
        <dbReference type="EMBL" id="KAA1427849.1"/>
    </source>
</evidence>
<keyword evidence="1" id="KW-0812">Transmembrane</keyword>
<dbReference type="RefSeq" id="WP_149750324.1">
    <property type="nucleotide sequence ID" value="NZ_VUJW01000003.1"/>
</dbReference>
<dbReference type="Proteomes" id="UP000324351">
    <property type="component" value="Unassembled WGS sequence"/>
</dbReference>
<feature type="transmembrane region" description="Helical" evidence="1">
    <location>
        <begin position="6"/>
        <end position="22"/>
    </location>
</feature>
<organism evidence="2 3">
    <name type="scientific">Nocardioides antri</name>
    <dbReference type="NCBI Taxonomy" id="2607659"/>
    <lineage>
        <taxon>Bacteria</taxon>
        <taxon>Bacillati</taxon>
        <taxon>Actinomycetota</taxon>
        <taxon>Actinomycetes</taxon>
        <taxon>Propionibacteriales</taxon>
        <taxon>Nocardioidaceae</taxon>
        <taxon>Nocardioides</taxon>
    </lineage>
</organism>
<proteinExistence type="predicted"/>
<feature type="transmembrane region" description="Helical" evidence="1">
    <location>
        <begin position="161"/>
        <end position="181"/>
    </location>
</feature>
<evidence type="ECO:0000313" key="3">
    <source>
        <dbReference type="Proteomes" id="UP000324351"/>
    </source>
</evidence>
<reference evidence="2 3" key="2">
    <citation type="submission" date="2019-09" db="EMBL/GenBank/DDBJ databases">
        <authorList>
            <person name="Jin C."/>
        </authorList>
    </citation>
    <scope>NUCLEOTIDE SEQUENCE [LARGE SCALE GENOMIC DNA]</scope>
    <source>
        <strain evidence="2 3">BN140041</strain>
    </source>
</reference>
<evidence type="ECO:0000256" key="1">
    <source>
        <dbReference type="SAM" id="Phobius"/>
    </source>
</evidence>